<dbReference type="InterPro" id="IPR023696">
    <property type="entry name" value="Ureohydrolase_dom_sf"/>
</dbReference>
<dbReference type="InterPro" id="IPR000286">
    <property type="entry name" value="HDACs"/>
</dbReference>
<comment type="caution">
    <text evidence="3">The sequence shown here is derived from an EMBL/GenBank/DDBJ whole genome shotgun (WGS) entry which is preliminary data.</text>
</comment>
<accession>A0ABV0BHZ5</accession>
<protein>
    <submittedName>
        <fullName evidence="3">Histone deacetylase family protein</fullName>
    </submittedName>
</protein>
<evidence type="ECO:0000313" key="3">
    <source>
        <dbReference type="EMBL" id="MEN3930280.1"/>
    </source>
</evidence>
<evidence type="ECO:0000256" key="1">
    <source>
        <dbReference type="ARBA" id="ARBA00005947"/>
    </source>
</evidence>
<keyword evidence="4" id="KW-1185">Reference proteome</keyword>
<reference evidence="3 4" key="1">
    <citation type="submission" date="2024-04" db="EMBL/GenBank/DDBJ databases">
        <title>A novel species isolated from cricket.</title>
        <authorList>
            <person name="Wang H.-C."/>
        </authorList>
    </citation>
    <scope>NUCLEOTIDE SEQUENCE [LARGE SCALE GENOMIC DNA]</scope>
    <source>
        <strain evidence="3 4">WL0021</strain>
    </source>
</reference>
<dbReference type="Gene3D" id="3.40.800.20">
    <property type="entry name" value="Histone deacetylase domain"/>
    <property type="match status" value="1"/>
</dbReference>
<dbReference type="CDD" id="cd11599">
    <property type="entry name" value="HDAC_classII_2"/>
    <property type="match status" value="1"/>
</dbReference>
<dbReference type="RefSeq" id="WP_346336241.1">
    <property type="nucleotide sequence ID" value="NZ_JBBYXI010000001.1"/>
</dbReference>
<dbReference type="PANTHER" id="PTHR10625:SF10">
    <property type="entry name" value="HISTONE DEACETYLASE HDAC1"/>
    <property type="match status" value="1"/>
</dbReference>
<dbReference type="InterPro" id="IPR023801">
    <property type="entry name" value="His_deacetylse_dom"/>
</dbReference>
<comment type="similarity">
    <text evidence="1">Belongs to the histone deacetylase family.</text>
</comment>
<dbReference type="SUPFAM" id="SSF52768">
    <property type="entry name" value="Arginase/deacetylase"/>
    <property type="match status" value="1"/>
</dbReference>
<evidence type="ECO:0000313" key="4">
    <source>
        <dbReference type="Proteomes" id="UP001418637"/>
    </source>
</evidence>
<name>A0ABV0BHZ5_9HYPH</name>
<dbReference type="PANTHER" id="PTHR10625">
    <property type="entry name" value="HISTONE DEACETYLASE HDAC1-RELATED"/>
    <property type="match status" value="1"/>
</dbReference>
<sequence length="309" mass="33153">MSTLYVSHSSALDYETPLGHPERADRIRVIERALERSHFSALIREQAITATPEQAALAHPAEYIQALANACQGTGTVAHDDDVAFYPGTLASALFSAGAAIQATHEVMSGAVTNSFAAMRPPGHHAEHACAKGFCYLNNAAIAARYAQKAFGAERIAILDWDVHHGNGTQDICWHDPSIMYCSTHVLALYPHTGDITETGETGNIVNAPLPEGDDGGFFRLAMEEKILPAIQNFAPDLIIISAGFDAHWSDPLGTLNLTEADFAWATAQVMELAARQCNSRIVSVLEGGYDLQSLSRSVAVHVDTLMGA</sequence>
<dbReference type="EMBL" id="JBBYXI010000001">
    <property type="protein sequence ID" value="MEN3930280.1"/>
    <property type="molecule type" value="Genomic_DNA"/>
</dbReference>
<gene>
    <name evidence="3" type="ORF">WJT86_04285</name>
</gene>
<dbReference type="InterPro" id="IPR037138">
    <property type="entry name" value="His_deacetylse_dom_sf"/>
</dbReference>
<dbReference type="PRINTS" id="PR01270">
    <property type="entry name" value="HDASUPER"/>
</dbReference>
<evidence type="ECO:0000259" key="2">
    <source>
        <dbReference type="Pfam" id="PF00850"/>
    </source>
</evidence>
<proteinExistence type="inferred from homology"/>
<dbReference type="Pfam" id="PF00850">
    <property type="entry name" value="Hist_deacetyl"/>
    <property type="match status" value="1"/>
</dbReference>
<dbReference type="Proteomes" id="UP001418637">
    <property type="component" value="Unassembled WGS sequence"/>
</dbReference>
<organism evidence="3 4">
    <name type="scientific">Hohaiivirga grylli</name>
    <dbReference type="NCBI Taxonomy" id="3133970"/>
    <lineage>
        <taxon>Bacteria</taxon>
        <taxon>Pseudomonadati</taxon>
        <taxon>Pseudomonadota</taxon>
        <taxon>Alphaproteobacteria</taxon>
        <taxon>Hyphomicrobiales</taxon>
        <taxon>Methylobacteriaceae</taxon>
        <taxon>Hohaiivirga</taxon>
    </lineage>
</organism>
<feature type="domain" description="Histone deacetylase" evidence="2">
    <location>
        <begin position="20"/>
        <end position="305"/>
    </location>
</feature>